<dbReference type="EMBL" id="CM056816">
    <property type="protein sequence ID" value="KAJ8633950.1"/>
    <property type="molecule type" value="Genomic_DNA"/>
</dbReference>
<reference evidence="1 2" key="1">
    <citation type="journal article" date="2022" name="Hortic Res">
        <title>A haplotype resolved chromosomal level avocado genome allows analysis of novel avocado genes.</title>
        <authorList>
            <person name="Nath O."/>
            <person name="Fletcher S.J."/>
            <person name="Hayward A."/>
            <person name="Shaw L.M."/>
            <person name="Masouleh A.K."/>
            <person name="Furtado A."/>
            <person name="Henry R.J."/>
            <person name="Mitter N."/>
        </authorList>
    </citation>
    <scope>NUCLEOTIDE SEQUENCE [LARGE SCALE GENOMIC DNA]</scope>
    <source>
        <strain evidence="2">cv. Hass</strain>
    </source>
</reference>
<gene>
    <name evidence="1" type="ORF">MRB53_027286</name>
</gene>
<evidence type="ECO:0000313" key="2">
    <source>
        <dbReference type="Proteomes" id="UP001234297"/>
    </source>
</evidence>
<keyword evidence="2" id="KW-1185">Reference proteome</keyword>
<protein>
    <submittedName>
        <fullName evidence="1">Uncharacterized protein</fullName>
    </submittedName>
</protein>
<comment type="caution">
    <text evidence="1">The sequence shown here is derived from an EMBL/GenBank/DDBJ whole genome shotgun (WGS) entry which is preliminary data.</text>
</comment>
<evidence type="ECO:0000313" key="1">
    <source>
        <dbReference type="EMBL" id="KAJ8633950.1"/>
    </source>
</evidence>
<name>A0ACC2LKZ7_PERAE</name>
<sequence length="208" mass="22844">MGSSSCSISSMTERSQISSSPSSTERRGSTGLRRRQQSPSPATCSGGGDFGEEQRTHGTGGLLPFFFLFGDLFCNRGRQHPVVFSSLPGHAGGVGDLRSFLRYQNFQARQRACASAANAFQARIRAEIVACAQIYNGVKKKSQRSKITEASNPRKWTDDFSEKRVWSSAGELRSDRNCKTVWSEVFGIACEVAKRTIKEENSLVTSRS</sequence>
<dbReference type="Proteomes" id="UP001234297">
    <property type="component" value="Chromosome 8"/>
</dbReference>
<organism evidence="1 2">
    <name type="scientific">Persea americana</name>
    <name type="common">Avocado</name>
    <dbReference type="NCBI Taxonomy" id="3435"/>
    <lineage>
        <taxon>Eukaryota</taxon>
        <taxon>Viridiplantae</taxon>
        <taxon>Streptophyta</taxon>
        <taxon>Embryophyta</taxon>
        <taxon>Tracheophyta</taxon>
        <taxon>Spermatophyta</taxon>
        <taxon>Magnoliopsida</taxon>
        <taxon>Magnoliidae</taxon>
        <taxon>Laurales</taxon>
        <taxon>Lauraceae</taxon>
        <taxon>Persea</taxon>
    </lineage>
</organism>
<accession>A0ACC2LKZ7</accession>
<proteinExistence type="predicted"/>